<keyword evidence="2" id="KW-0012">Acyltransferase</keyword>
<evidence type="ECO:0000313" key="6">
    <source>
        <dbReference type="Proteomes" id="UP000615455"/>
    </source>
</evidence>
<organism evidence="5 6">
    <name type="scientific">Paenibacillus marchantiophytorum</name>
    <dbReference type="NCBI Taxonomy" id="1619310"/>
    <lineage>
        <taxon>Bacteria</taxon>
        <taxon>Bacillati</taxon>
        <taxon>Bacillota</taxon>
        <taxon>Bacilli</taxon>
        <taxon>Bacillales</taxon>
        <taxon>Paenibacillaceae</taxon>
        <taxon>Paenibacillus</taxon>
    </lineage>
</organism>
<dbReference type="Proteomes" id="UP000615455">
    <property type="component" value="Unassembled WGS sequence"/>
</dbReference>
<dbReference type="EMBL" id="BMHE01000043">
    <property type="protein sequence ID" value="GGA03002.1"/>
    <property type="molecule type" value="Genomic_DNA"/>
</dbReference>
<sequence>MSDLSTSKPDFSVQIEPWAESDLNLLVRLNIPEMLEHLGGTETEDQVHNRHKRYRELKAKGKGCMFSIVLLPESVAVGNVGYWETEWQGETIYEMGWGVLPSYQGQGIAAIATASAISLAKDANKHRFMHAFPAVDNPASNAICRKLEMEWVAECSFEYPPGTFMRCNDWRFKLNDKE</sequence>
<dbReference type="Gene3D" id="3.40.630.30">
    <property type="match status" value="1"/>
</dbReference>
<gene>
    <name evidence="5" type="ORF">GCM10008018_56320</name>
</gene>
<dbReference type="InterPro" id="IPR000182">
    <property type="entry name" value="GNAT_dom"/>
</dbReference>
<comment type="similarity">
    <text evidence="3">Belongs to the acetyltransferase family. RimJ subfamily.</text>
</comment>
<feature type="domain" description="N-acetyltransferase" evidence="4">
    <location>
        <begin position="13"/>
        <end position="175"/>
    </location>
</feature>
<reference evidence="6" key="1">
    <citation type="journal article" date="2019" name="Int. J. Syst. Evol. Microbiol.">
        <title>The Global Catalogue of Microorganisms (GCM) 10K type strain sequencing project: providing services to taxonomists for standard genome sequencing and annotation.</title>
        <authorList>
            <consortium name="The Broad Institute Genomics Platform"/>
            <consortium name="The Broad Institute Genome Sequencing Center for Infectious Disease"/>
            <person name="Wu L."/>
            <person name="Ma J."/>
        </authorList>
    </citation>
    <scope>NUCLEOTIDE SEQUENCE [LARGE SCALE GENOMIC DNA]</scope>
    <source>
        <strain evidence="6">CGMCC 1.15043</strain>
    </source>
</reference>
<dbReference type="PANTHER" id="PTHR43792:SF8">
    <property type="entry name" value="[RIBOSOMAL PROTEIN US5]-ALANINE N-ACETYLTRANSFERASE"/>
    <property type="match status" value="1"/>
</dbReference>
<keyword evidence="1" id="KW-0808">Transferase</keyword>
<proteinExistence type="inferred from homology"/>
<accession>A0ABQ1F8X1</accession>
<evidence type="ECO:0000256" key="3">
    <source>
        <dbReference type="ARBA" id="ARBA00038502"/>
    </source>
</evidence>
<protein>
    <recommendedName>
        <fullName evidence="4">N-acetyltransferase domain-containing protein</fullName>
    </recommendedName>
</protein>
<evidence type="ECO:0000313" key="5">
    <source>
        <dbReference type="EMBL" id="GGA03002.1"/>
    </source>
</evidence>
<evidence type="ECO:0000256" key="2">
    <source>
        <dbReference type="ARBA" id="ARBA00023315"/>
    </source>
</evidence>
<dbReference type="Pfam" id="PF13302">
    <property type="entry name" value="Acetyltransf_3"/>
    <property type="match status" value="1"/>
</dbReference>
<evidence type="ECO:0000259" key="4">
    <source>
        <dbReference type="PROSITE" id="PS51186"/>
    </source>
</evidence>
<keyword evidence="6" id="KW-1185">Reference proteome</keyword>
<dbReference type="RefSeq" id="WP_189018177.1">
    <property type="nucleotide sequence ID" value="NZ_BMHE01000043.1"/>
</dbReference>
<dbReference type="PROSITE" id="PS51186">
    <property type="entry name" value="GNAT"/>
    <property type="match status" value="1"/>
</dbReference>
<name>A0ABQ1F8X1_9BACL</name>
<dbReference type="InterPro" id="IPR016181">
    <property type="entry name" value="Acyl_CoA_acyltransferase"/>
</dbReference>
<dbReference type="PANTHER" id="PTHR43792">
    <property type="entry name" value="GNAT FAMILY, PUTATIVE (AFU_ORTHOLOGUE AFUA_3G00765)-RELATED-RELATED"/>
    <property type="match status" value="1"/>
</dbReference>
<evidence type="ECO:0000256" key="1">
    <source>
        <dbReference type="ARBA" id="ARBA00022679"/>
    </source>
</evidence>
<dbReference type="SUPFAM" id="SSF55729">
    <property type="entry name" value="Acyl-CoA N-acyltransferases (Nat)"/>
    <property type="match status" value="1"/>
</dbReference>
<dbReference type="InterPro" id="IPR051531">
    <property type="entry name" value="N-acetyltransferase"/>
</dbReference>
<comment type="caution">
    <text evidence="5">The sequence shown here is derived from an EMBL/GenBank/DDBJ whole genome shotgun (WGS) entry which is preliminary data.</text>
</comment>